<evidence type="ECO:0000313" key="11">
    <source>
        <dbReference type="Proteomes" id="UP001150266"/>
    </source>
</evidence>
<dbReference type="Pfam" id="PF00338">
    <property type="entry name" value="Ribosomal_S10"/>
    <property type="match status" value="1"/>
</dbReference>
<evidence type="ECO:0000313" key="10">
    <source>
        <dbReference type="EMBL" id="KAJ4479954.1"/>
    </source>
</evidence>
<accession>A0A9W9AE77</accession>
<dbReference type="SUPFAM" id="SSF54999">
    <property type="entry name" value="Ribosomal protein S10"/>
    <property type="match status" value="1"/>
</dbReference>
<feature type="compositionally biased region" description="Polar residues" evidence="8">
    <location>
        <begin position="347"/>
        <end position="359"/>
    </location>
</feature>
<name>A0A9W9AE77_9AGAR</name>
<evidence type="ECO:0000256" key="1">
    <source>
        <dbReference type="ARBA" id="ARBA00007102"/>
    </source>
</evidence>
<comment type="function">
    <text evidence="6">Involved in mitochondrial genome encoded proteins translation. Involved in the binding of tRNA to the ribosomes.</text>
</comment>
<comment type="caution">
    <text evidence="10">The sequence shown here is derived from an EMBL/GenBank/DDBJ whole genome shotgun (WGS) entry which is preliminary data.</text>
</comment>
<gene>
    <name evidence="10" type="ORF">J3R30DRAFT_3467017</name>
</gene>
<comment type="subunit">
    <text evidence="7">Part of the mitochondrial small ribosomal subunit.</text>
</comment>
<dbReference type="GO" id="GO:1990904">
    <property type="term" value="C:ribonucleoprotein complex"/>
    <property type="evidence" value="ECO:0007669"/>
    <property type="project" value="UniProtKB-KW"/>
</dbReference>
<dbReference type="GO" id="GO:0005840">
    <property type="term" value="C:ribosome"/>
    <property type="evidence" value="ECO:0007669"/>
    <property type="project" value="UniProtKB-KW"/>
</dbReference>
<feature type="compositionally biased region" description="Low complexity" evidence="8">
    <location>
        <begin position="360"/>
        <end position="375"/>
    </location>
</feature>
<dbReference type="GO" id="GO:0003735">
    <property type="term" value="F:structural constituent of ribosome"/>
    <property type="evidence" value="ECO:0007669"/>
    <property type="project" value="InterPro"/>
</dbReference>
<evidence type="ECO:0000259" key="9">
    <source>
        <dbReference type="SMART" id="SM01403"/>
    </source>
</evidence>
<evidence type="ECO:0000256" key="5">
    <source>
        <dbReference type="ARBA" id="ARBA00042916"/>
    </source>
</evidence>
<comment type="similarity">
    <text evidence="1">Belongs to the universal ribosomal protein uS10 family.</text>
</comment>
<dbReference type="EMBL" id="JAOTPV010000007">
    <property type="protein sequence ID" value="KAJ4479954.1"/>
    <property type="molecule type" value="Genomic_DNA"/>
</dbReference>
<feature type="domain" description="Small ribosomal subunit protein uS10" evidence="9">
    <location>
        <begin position="86"/>
        <end position="183"/>
    </location>
</feature>
<dbReference type="GO" id="GO:0006412">
    <property type="term" value="P:translation"/>
    <property type="evidence" value="ECO:0007669"/>
    <property type="project" value="InterPro"/>
</dbReference>
<dbReference type="Proteomes" id="UP001150266">
    <property type="component" value="Unassembled WGS sequence"/>
</dbReference>
<protein>
    <recommendedName>
        <fullName evidence="4">Small ribosomal subunit protein uS10m</fullName>
    </recommendedName>
    <alternativeName>
        <fullName evidence="5">37S ribosomal protein S10, mitochondrial</fullName>
    </alternativeName>
</protein>
<feature type="compositionally biased region" description="Polar residues" evidence="8">
    <location>
        <begin position="273"/>
        <end position="289"/>
    </location>
</feature>
<reference evidence="10" key="1">
    <citation type="submission" date="2022-08" db="EMBL/GenBank/DDBJ databases">
        <title>A Global Phylogenomic Analysis of the Shiitake Genus Lentinula.</title>
        <authorList>
            <consortium name="DOE Joint Genome Institute"/>
            <person name="Sierra-Patev S."/>
            <person name="Min B."/>
            <person name="Naranjo-Ortiz M."/>
            <person name="Looney B."/>
            <person name="Konkel Z."/>
            <person name="Slot J.C."/>
            <person name="Sakamoto Y."/>
            <person name="Steenwyk J.L."/>
            <person name="Rokas A."/>
            <person name="Carro J."/>
            <person name="Camarero S."/>
            <person name="Ferreira P."/>
            <person name="Molpeceres G."/>
            <person name="Ruiz-Duenas F.J."/>
            <person name="Serrano A."/>
            <person name="Henrissat B."/>
            <person name="Drula E."/>
            <person name="Hughes K.W."/>
            <person name="Mata J.L."/>
            <person name="Ishikawa N.K."/>
            <person name="Vargas-Isla R."/>
            <person name="Ushijima S."/>
            <person name="Smith C.A."/>
            <person name="Ahrendt S."/>
            <person name="Andreopoulos W."/>
            <person name="He G."/>
            <person name="Labutti K."/>
            <person name="Lipzen A."/>
            <person name="Ng V."/>
            <person name="Riley R."/>
            <person name="Sandor L."/>
            <person name="Barry K."/>
            <person name="Martinez A.T."/>
            <person name="Xiao Y."/>
            <person name="Gibbons J.G."/>
            <person name="Terashima K."/>
            <person name="Grigoriev I.V."/>
            <person name="Hibbett D.S."/>
        </authorList>
    </citation>
    <scope>NUCLEOTIDE SEQUENCE</scope>
    <source>
        <strain evidence="10">JLM2183</strain>
    </source>
</reference>
<organism evidence="10 11">
    <name type="scientific">Lentinula aciculospora</name>
    <dbReference type="NCBI Taxonomy" id="153920"/>
    <lineage>
        <taxon>Eukaryota</taxon>
        <taxon>Fungi</taxon>
        <taxon>Dikarya</taxon>
        <taxon>Basidiomycota</taxon>
        <taxon>Agaricomycotina</taxon>
        <taxon>Agaricomycetes</taxon>
        <taxon>Agaricomycetidae</taxon>
        <taxon>Agaricales</taxon>
        <taxon>Marasmiineae</taxon>
        <taxon>Omphalotaceae</taxon>
        <taxon>Lentinula</taxon>
    </lineage>
</organism>
<feature type="region of interest" description="Disordered" evidence="8">
    <location>
        <begin position="268"/>
        <end position="394"/>
    </location>
</feature>
<dbReference type="PRINTS" id="PR00971">
    <property type="entry name" value="RIBOSOMALS10"/>
</dbReference>
<dbReference type="AlphaFoldDB" id="A0A9W9AE77"/>
<keyword evidence="2" id="KW-0689">Ribosomal protein</keyword>
<dbReference type="OrthoDB" id="366214at2759"/>
<evidence type="ECO:0000256" key="6">
    <source>
        <dbReference type="ARBA" id="ARBA00057689"/>
    </source>
</evidence>
<keyword evidence="3" id="KW-0687">Ribonucleoprotein</keyword>
<dbReference type="FunFam" id="3.30.70.600:FF:000003">
    <property type="entry name" value="30S ribosomal protein S10"/>
    <property type="match status" value="1"/>
</dbReference>
<dbReference type="PANTHER" id="PTHR11700">
    <property type="entry name" value="30S RIBOSOMAL PROTEIN S10 FAMILY MEMBER"/>
    <property type="match status" value="1"/>
</dbReference>
<dbReference type="Gene3D" id="3.30.70.600">
    <property type="entry name" value="Ribosomal protein S10 domain"/>
    <property type="match status" value="1"/>
</dbReference>
<dbReference type="InterPro" id="IPR036838">
    <property type="entry name" value="Ribosomal_uS10_dom_sf"/>
</dbReference>
<sequence length="394" mass="42328">MTGPSQLAQSEDELFSVDSSQFGPALPPISPLPSGLDPRQLPVKIDSLTDLGPNPTEEAYASALVHGRSIHLPYIHPRTHSIPAGNITFYSYHPRLLALFTHFASHAASSLAIPISKVIMLPTERSLWTVIRAPFAYKKSQENFERRTHKRMIKAWDADPEVIDRWVKYIEKHSMGGVGIRVTKWERLPLGIGKTRLARTKEAFKAPKPEGVSSADVKLLEVQQEGDSGANRKQAIQALGNKILKEELQTLKSTQKSAAASTAAVVSGSSSALKRTQSNTSGVKQQAQGSRKAPTVSAKGTKVLPLKSVPEQKAPPSSKTDRSSNTVKVTAKPHSTTAEKSSPALAQPQTPSKTDSPVTKSPAAKSSGKSGSHGSEVNSRPQEKKGQTGHSGKV</sequence>
<evidence type="ECO:0000256" key="2">
    <source>
        <dbReference type="ARBA" id="ARBA00022980"/>
    </source>
</evidence>
<evidence type="ECO:0000256" key="7">
    <source>
        <dbReference type="ARBA" id="ARBA00065857"/>
    </source>
</evidence>
<dbReference type="InterPro" id="IPR001848">
    <property type="entry name" value="Ribosomal_uS10"/>
</dbReference>
<evidence type="ECO:0000256" key="3">
    <source>
        <dbReference type="ARBA" id="ARBA00023274"/>
    </source>
</evidence>
<dbReference type="HAMAP" id="MF_00508">
    <property type="entry name" value="Ribosomal_uS10"/>
    <property type="match status" value="1"/>
</dbReference>
<evidence type="ECO:0000256" key="8">
    <source>
        <dbReference type="SAM" id="MobiDB-lite"/>
    </source>
</evidence>
<keyword evidence="11" id="KW-1185">Reference proteome</keyword>
<dbReference type="InterPro" id="IPR027486">
    <property type="entry name" value="Ribosomal_uS10_dom"/>
</dbReference>
<proteinExistence type="inferred from homology"/>
<feature type="compositionally biased region" description="Polar residues" evidence="8">
    <location>
        <begin position="315"/>
        <end position="340"/>
    </location>
</feature>
<evidence type="ECO:0000256" key="4">
    <source>
        <dbReference type="ARBA" id="ARBA00035261"/>
    </source>
</evidence>
<dbReference type="SMART" id="SM01403">
    <property type="entry name" value="Ribosomal_S10"/>
    <property type="match status" value="1"/>
</dbReference>